<dbReference type="PANTHER" id="PTHR30483">
    <property type="entry name" value="LEUCINE-SPECIFIC-BINDING PROTEIN"/>
    <property type="match status" value="1"/>
</dbReference>
<dbReference type="PROSITE" id="PS51257">
    <property type="entry name" value="PROKAR_LIPOPROTEIN"/>
    <property type="match status" value="1"/>
</dbReference>
<sequence length="412" mass="45092">MKRYWLFVLLMMFTIMIVACNGEGLKDSSTDDMDSENDEKGTSEEGGTIKIGVLASLTGALESYGKQTQHGFDLGIEYATDGTMEVNGKKIEIVYEDTETKPEVAVQKATKLLEDDKVDFLVGSSSSGDTLAVLPLAEEYEKIMVVEPAVADSITGSEFNDYIFRTGRNSSQDAYAAAAAIAGKGVKIATFAPDYSFGWDGVNAFKTAAEKLGADIVLEEYADPAATDFTSNLQKVIDAKPDYLFVVWAGANSPWNQIADLKIQEKGIKISTGAPDIIALNFMNPLIGMEGFSVYYHTLPQNDVNKWLVEEHQKRFNEVPDLFTPGGMSAAISIVEALKKSEGDADAKKLIGIMEGMSFETPKGTMTFREEDHQALQSMYSIRLEKQEGVDYPVPVLIRELNPEETAPPVMN</sequence>
<dbReference type="CDD" id="cd06328">
    <property type="entry name" value="PBP1_SBP-like"/>
    <property type="match status" value="1"/>
</dbReference>
<evidence type="ECO:0000256" key="2">
    <source>
        <dbReference type="ARBA" id="ARBA00022729"/>
    </source>
</evidence>
<name>A0ABX6DCR6_9BACI</name>
<dbReference type="Pfam" id="PF13458">
    <property type="entry name" value="Peripla_BP_6"/>
    <property type="match status" value="1"/>
</dbReference>
<dbReference type="Gene3D" id="3.40.50.2300">
    <property type="match status" value="2"/>
</dbReference>
<reference evidence="4 5" key="1">
    <citation type="submission" date="2019-11" db="EMBL/GenBank/DDBJ databases">
        <title>Whole Genome Sequencing and Comparative Genomic Analyses of Lysinibacillus pakistanensis LZH-9, a Halotolerant Strain with Excellent COD Removal Capability.</title>
        <authorList>
            <person name="Zhou H."/>
        </authorList>
    </citation>
    <scope>NUCLEOTIDE SEQUENCE [LARGE SCALE GENOMIC DNA]</scope>
    <source>
        <strain evidence="4 5">LZH-9</strain>
    </source>
</reference>
<dbReference type="InterPro" id="IPR028081">
    <property type="entry name" value="Leu-bd"/>
</dbReference>
<evidence type="ECO:0000313" key="4">
    <source>
        <dbReference type="EMBL" id="QGG52596.1"/>
    </source>
</evidence>
<dbReference type="RefSeq" id="WP_369593425.1">
    <property type="nucleotide sequence ID" value="NZ_CP045835.1"/>
</dbReference>
<feature type="domain" description="Leucine-binding protein" evidence="3">
    <location>
        <begin position="48"/>
        <end position="386"/>
    </location>
</feature>
<evidence type="ECO:0000256" key="1">
    <source>
        <dbReference type="ARBA" id="ARBA00010062"/>
    </source>
</evidence>
<dbReference type="Proteomes" id="UP000373269">
    <property type="component" value="Chromosome"/>
</dbReference>
<dbReference type="InterPro" id="IPR028082">
    <property type="entry name" value="Peripla_BP_I"/>
</dbReference>
<dbReference type="EMBL" id="CP045835">
    <property type="protein sequence ID" value="QGG52596.1"/>
    <property type="molecule type" value="Genomic_DNA"/>
</dbReference>
<comment type="similarity">
    <text evidence="1">Belongs to the leucine-binding protein family.</text>
</comment>
<accession>A0ABX6DCR6</accession>
<organism evidence="4 5">
    <name type="scientific">Lysinibacillus pakistanensis</name>
    <dbReference type="NCBI Taxonomy" id="759811"/>
    <lineage>
        <taxon>Bacteria</taxon>
        <taxon>Bacillati</taxon>
        <taxon>Bacillota</taxon>
        <taxon>Bacilli</taxon>
        <taxon>Bacillales</taxon>
        <taxon>Bacillaceae</taxon>
        <taxon>Lysinibacillus</taxon>
    </lineage>
</organism>
<gene>
    <name evidence="4" type="ORF">GDS87_17380</name>
</gene>
<keyword evidence="5" id="KW-1185">Reference proteome</keyword>
<keyword evidence="2" id="KW-0732">Signal</keyword>
<proteinExistence type="inferred from homology"/>
<protein>
    <submittedName>
        <fullName evidence="4">ABC transporter substrate-binding protein</fullName>
    </submittedName>
</protein>
<evidence type="ECO:0000259" key="3">
    <source>
        <dbReference type="Pfam" id="PF13458"/>
    </source>
</evidence>
<evidence type="ECO:0000313" key="5">
    <source>
        <dbReference type="Proteomes" id="UP000373269"/>
    </source>
</evidence>
<dbReference type="SUPFAM" id="SSF53822">
    <property type="entry name" value="Periplasmic binding protein-like I"/>
    <property type="match status" value="1"/>
</dbReference>
<dbReference type="InterPro" id="IPR051010">
    <property type="entry name" value="BCAA_transport"/>
</dbReference>
<dbReference type="PANTHER" id="PTHR30483:SF6">
    <property type="entry name" value="PERIPLASMIC BINDING PROTEIN OF ABC TRANSPORTER FOR NATURAL AMINO ACIDS"/>
    <property type="match status" value="1"/>
</dbReference>